<dbReference type="EMBL" id="BBJM01000034">
    <property type="protein sequence ID" value="GAK48512.1"/>
    <property type="molecule type" value="Genomic_DNA"/>
</dbReference>
<feature type="transmembrane region" description="Helical" evidence="1">
    <location>
        <begin position="38"/>
        <end position="59"/>
    </location>
</feature>
<keyword evidence="3" id="KW-1185">Reference proteome</keyword>
<gene>
    <name evidence="2" type="ORF">LOSG293_340160</name>
</gene>
<feature type="transmembrane region" description="Helical" evidence="1">
    <location>
        <begin position="95"/>
        <end position="115"/>
    </location>
</feature>
<proteinExistence type="predicted"/>
<protein>
    <recommendedName>
        <fullName evidence="4">Integral membrane protein</fullName>
    </recommendedName>
</protein>
<evidence type="ECO:0008006" key="4">
    <source>
        <dbReference type="Google" id="ProtNLM"/>
    </source>
</evidence>
<dbReference type="PANTHER" id="PTHR34989:SF1">
    <property type="entry name" value="PROTEIN HDED"/>
    <property type="match status" value="1"/>
</dbReference>
<dbReference type="AlphaFoldDB" id="A0A081BKE4"/>
<keyword evidence="1" id="KW-1133">Transmembrane helix</keyword>
<keyword evidence="1" id="KW-0812">Transmembrane</keyword>
<keyword evidence="1" id="KW-0472">Membrane</keyword>
<sequence>MFEFNRRSWGFDWHEFITGVLFIVAAFALLSAPKVSAIVLAFLMAVMAILSGLTTLAAYTKLRDYVNGRAIVALIIGILDILIGLVFLFDYQSAIVTLGYLFGLWFIFDSVERLLVISHIRQRSSFYWISLILNILGLVAGILVFIHPWVAVLSINFMIVAYLLIFGVNAILVAFARR</sequence>
<reference evidence="2" key="1">
    <citation type="journal article" date="2014" name="Genome Announc.">
        <title>Draft Genome Sequence of Lactobacillus oryzae Strain SG293T.</title>
        <authorList>
            <person name="Tanizawa Y."/>
            <person name="Fujisawa T."/>
            <person name="Mochizuki T."/>
            <person name="Kaminuma E."/>
            <person name="Nakamura Y."/>
            <person name="Tohno M."/>
        </authorList>
    </citation>
    <scope>NUCLEOTIDE SEQUENCE [LARGE SCALE GENOMIC DNA]</scope>
    <source>
        <strain evidence="2">SG293</strain>
    </source>
</reference>
<evidence type="ECO:0000313" key="3">
    <source>
        <dbReference type="Proteomes" id="UP000028700"/>
    </source>
</evidence>
<accession>A0A081BKE4</accession>
<dbReference type="Pfam" id="PF03729">
    <property type="entry name" value="DUF308"/>
    <property type="match status" value="2"/>
</dbReference>
<dbReference type="eggNOG" id="COG3247">
    <property type="taxonomic scope" value="Bacteria"/>
</dbReference>
<evidence type="ECO:0000256" key="1">
    <source>
        <dbReference type="SAM" id="Phobius"/>
    </source>
</evidence>
<dbReference type="PANTHER" id="PTHR34989">
    <property type="entry name" value="PROTEIN HDED"/>
    <property type="match status" value="1"/>
</dbReference>
<dbReference type="InterPro" id="IPR052712">
    <property type="entry name" value="Acid_resist_chaperone_HdeD"/>
</dbReference>
<dbReference type="InterPro" id="IPR005325">
    <property type="entry name" value="DUF308_memb"/>
</dbReference>
<evidence type="ECO:0000313" key="2">
    <source>
        <dbReference type="EMBL" id="GAK48512.1"/>
    </source>
</evidence>
<feature type="transmembrane region" description="Helical" evidence="1">
    <location>
        <begin position="71"/>
        <end position="89"/>
    </location>
</feature>
<dbReference type="OrthoDB" id="2456403at2"/>
<feature type="transmembrane region" description="Helical" evidence="1">
    <location>
        <begin position="127"/>
        <end position="149"/>
    </location>
</feature>
<feature type="transmembrane region" description="Helical" evidence="1">
    <location>
        <begin position="12"/>
        <end position="32"/>
    </location>
</feature>
<dbReference type="STRING" id="1291743.LOSG293_340160"/>
<organism evidence="2 3">
    <name type="scientific">Secundilactobacillus oryzae JCM 18671</name>
    <dbReference type="NCBI Taxonomy" id="1291743"/>
    <lineage>
        <taxon>Bacteria</taxon>
        <taxon>Bacillati</taxon>
        <taxon>Bacillota</taxon>
        <taxon>Bacilli</taxon>
        <taxon>Lactobacillales</taxon>
        <taxon>Lactobacillaceae</taxon>
        <taxon>Secundilactobacillus</taxon>
    </lineage>
</organism>
<dbReference type="RefSeq" id="WP_034529198.1">
    <property type="nucleotide sequence ID" value="NZ_BBAZ01000033.1"/>
</dbReference>
<dbReference type="Proteomes" id="UP000028700">
    <property type="component" value="Unassembled WGS sequence"/>
</dbReference>
<comment type="caution">
    <text evidence="2">The sequence shown here is derived from an EMBL/GenBank/DDBJ whole genome shotgun (WGS) entry which is preliminary data.</text>
</comment>
<dbReference type="GO" id="GO:0005886">
    <property type="term" value="C:plasma membrane"/>
    <property type="evidence" value="ECO:0007669"/>
    <property type="project" value="TreeGrafter"/>
</dbReference>
<name>A0A081BKE4_9LACO</name>
<feature type="transmembrane region" description="Helical" evidence="1">
    <location>
        <begin position="155"/>
        <end position="176"/>
    </location>
</feature>